<evidence type="ECO:0000256" key="3">
    <source>
        <dbReference type="ARBA" id="ARBA00020675"/>
    </source>
</evidence>
<evidence type="ECO:0000256" key="1">
    <source>
        <dbReference type="ARBA" id="ARBA00004496"/>
    </source>
</evidence>
<dbReference type="EMBL" id="CP060138">
    <property type="protein sequence ID" value="QQV75290.1"/>
    <property type="molecule type" value="Genomic_DNA"/>
</dbReference>
<dbReference type="CDD" id="cd03692">
    <property type="entry name" value="mtIF2_IVc"/>
    <property type="match status" value="1"/>
</dbReference>
<dbReference type="Pfam" id="PF03144">
    <property type="entry name" value="GTP_EFTU_D2"/>
    <property type="match status" value="1"/>
</dbReference>
<evidence type="ECO:0000256" key="9">
    <source>
        <dbReference type="HAMAP-Rule" id="MF_00100"/>
    </source>
</evidence>
<dbReference type="InterPro" id="IPR009000">
    <property type="entry name" value="Transl_B-barrel_sf"/>
</dbReference>
<keyword evidence="15" id="KW-1185">Reference proteome</keyword>
<keyword evidence="8 9" id="KW-0342">GTP-binding</keyword>
<dbReference type="InterPro" id="IPR000795">
    <property type="entry name" value="T_Tr_GTP-bd_dom"/>
</dbReference>
<dbReference type="Pfam" id="PF11987">
    <property type="entry name" value="IF-2"/>
    <property type="match status" value="1"/>
</dbReference>
<dbReference type="CDD" id="cd01887">
    <property type="entry name" value="IF2_eIF5B"/>
    <property type="match status" value="1"/>
</dbReference>
<dbReference type="Pfam" id="PF22042">
    <property type="entry name" value="EF-G_D2"/>
    <property type="match status" value="1"/>
</dbReference>
<dbReference type="InterPro" id="IPR053905">
    <property type="entry name" value="EF-G-like_DII"/>
</dbReference>
<dbReference type="SUPFAM" id="SSF52156">
    <property type="entry name" value="Initiation factor IF2/eIF5b, domain 3"/>
    <property type="match status" value="1"/>
</dbReference>
<evidence type="ECO:0000256" key="12">
    <source>
        <dbReference type="SAM" id="Coils"/>
    </source>
</evidence>
<comment type="function">
    <text evidence="9 10">One of the essential components for the initiation of protein synthesis. Protects formylmethionyl-tRNA from spontaneous hydrolysis and promotes its binding to the 30S ribosomal subunits. Also involved in the hydrolysis of GTP during the formation of the 70S ribosomal complex.</text>
</comment>
<keyword evidence="14" id="KW-0251">Elongation factor</keyword>
<evidence type="ECO:0000313" key="15">
    <source>
        <dbReference type="Proteomes" id="UP000595296"/>
    </source>
</evidence>
<keyword evidence="4 9" id="KW-0963">Cytoplasm</keyword>
<keyword evidence="6 9" id="KW-0547">Nucleotide-binding</keyword>
<dbReference type="InterPro" id="IPR006847">
    <property type="entry name" value="IF2_N"/>
</dbReference>
<dbReference type="Gene3D" id="3.40.50.300">
    <property type="entry name" value="P-loop containing nucleotide triphosphate hydrolases"/>
    <property type="match status" value="1"/>
</dbReference>
<reference evidence="14 15" key="1">
    <citation type="journal article" date="2021" name="Int. J. Syst. Evol. Microbiol.">
        <title>Characterization of a novel transitional group Rickettsia species (Rickettsia tillamookensis sp. nov.) from the western black-legged tick, Ixodes pacificus.</title>
        <authorList>
            <person name="Gauthier D.T."/>
            <person name="Karpathy S.E."/>
            <person name="Grizzard S.L."/>
            <person name="Batra D."/>
            <person name="Rowe L.A."/>
            <person name="Paddock C.D."/>
        </authorList>
    </citation>
    <scope>NUCLEOTIDE SEQUENCE [LARGE SCALE GENOMIC DNA]</scope>
    <source>
        <strain evidence="14 15">Tillamook 23</strain>
    </source>
</reference>
<protein>
    <recommendedName>
        <fullName evidence="3 9">Translation initiation factor IF-2</fullName>
    </recommendedName>
</protein>
<dbReference type="Pfam" id="PF04760">
    <property type="entry name" value="IF2_N"/>
    <property type="match status" value="1"/>
</dbReference>
<comment type="subcellular location">
    <subcellularLocation>
        <location evidence="1 9 11">Cytoplasm</location>
    </subcellularLocation>
</comment>
<evidence type="ECO:0000256" key="8">
    <source>
        <dbReference type="ARBA" id="ARBA00023134"/>
    </source>
</evidence>
<dbReference type="InterPro" id="IPR015760">
    <property type="entry name" value="TIF_IF2"/>
</dbReference>
<dbReference type="Gene3D" id="3.40.50.10050">
    <property type="entry name" value="Translation initiation factor IF- 2, domain 3"/>
    <property type="match status" value="1"/>
</dbReference>
<evidence type="ECO:0000256" key="10">
    <source>
        <dbReference type="RuleBase" id="RU000644"/>
    </source>
</evidence>
<gene>
    <name evidence="14" type="primary">lepA_2</name>
    <name evidence="9" type="synonym">infB</name>
    <name evidence="14" type="ORF">H6P87_00842</name>
</gene>
<dbReference type="PANTHER" id="PTHR43381:SF5">
    <property type="entry name" value="TR-TYPE G DOMAIN-CONTAINING PROTEIN"/>
    <property type="match status" value="1"/>
</dbReference>
<evidence type="ECO:0000256" key="7">
    <source>
        <dbReference type="ARBA" id="ARBA00022917"/>
    </source>
</evidence>
<dbReference type="InterPro" id="IPR036925">
    <property type="entry name" value="TIF_IF2_dom3_sf"/>
</dbReference>
<evidence type="ECO:0000256" key="4">
    <source>
        <dbReference type="ARBA" id="ARBA00022490"/>
    </source>
</evidence>
<accession>A0A9E6MHP9</accession>
<comment type="caution">
    <text evidence="9">Lacks conserved residue(s) required for the propagation of feature annotation.</text>
</comment>
<organism evidence="14 15">
    <name type="scientific">Rickettsia tillamookensis</name>
    <dbReference type="NCBI Taxonomy" id="2761623"/>
    <lineage>
        <taxon>Bacteria</taxon>
        <taxon>Pseudomonadati</taxon>
        <taxon>Pseudomonadota</taxon>
        <taxon>Alphaproteobacteria</taxon>
        <taxon>Rickettsiales</taxon>
        <taxon>Rickettsiaceae</taxon>
        <taxon>Rickettsieae</taxon>
        <taxon>Rickettsia</taxon>
        <taxon>spotted fever group</taxon>
    </lineage>
</organism>
<dbReference type="CDD" id="cd03702">
    <property type="entry name" value="IF2_mtIF2_II"/>
    <property type="match status" value="1"/>
</dbReference>
<feature type="binding site" evidence="9">
    <location>
        <begin position="409"/>
        <end position="413"/>
    </location>
    <ligand>
        <name>GTP</name>
        <dbReference type="ChEBI" id="CHEBI:37565"/>
    </ligand>
</feature>
<keyword evidence="12" id="KW-0175">Coiled coil</keyword>
<dbReference type="InterPro" id="IPR000178">
    <property type="entry name" value="TF_IF2_bacterial-like"/>
</dbReference>
<evidence type="ECO:0000313" key="14">
    <source>
        <dbReference type="EMBL" id="QQV75290.1"/>
    </source>
</evidence>
<dbReference type="Gene3D" id="2.40.30.10">
    <property type="entry name" value="Translation factors"/>
    <property type="match status" value="2"/>
</dbReference>
<evidence type="ECO:0000256" key="5">
    <source>
        <dbReference type="ARBA" id="ARBA00022540"/>
    </source>
</evidence>
<dbReference type="InterPro" id="IPR023115">
    <property type="entry name" value="TIF_IF2_dom3"/>
</dbReference>
<dbReference type="Pfam" id="PF00009">
    <property type="entry name" value="GTP_EFTU"/>
    <property type="match status" value="1"/>
</dbReference>
<dbReference type="SUPFAM" id="SSF52540">
    <property type="entry name" value="P-loop containing nucleoside triphosphate hydrolases"/>
    <property type="match status" value="1"/>
</dbReference>
<sequence>MAARNDDFGIHSLLMTKKTETQRFLNMTDNQEIKPKKLTLGNSKLSLNKSFDSLTGAQSFVNAKSKTLVEVRKSSTGSTTTLSLNKERNSLDQTVIDANKEEFNRRLSILKKAAEQSKLNDPSQISTLSKLASINQSVNSKIETLETEVEQKQQNTEENKVEVSAKIVQGDEDTLSQISKKKEETFVKSPLVGMRTRYGIESEKELDKTADNKVVAPKIKLEEPKKFKKADLFNMLGDDESRSGRTRSLASIKRAREKEKRKLVSQAPEKVYREVTIPEVIGVGDLANAMSERVADVIKELMKLGILANASQTIDADTAELVATNLGHTVKRVQESDVENVLISDDKVEDLRMRAPVVTVMGHVDHGKTSLLDALKSTDIAASETGGITQHIGAYRVTLADGRAITFIDTPGHEAFSEMRSRGAKVTDIVIIVVAADDGIKTQTVEAINHAKAAGVPIIVAINKIDKPDIDIERVKNELYVHEIIGEEAGGDVMVIPISALKKINLDKLEEAILLIAEMQDLKASPFGSAAGVVIESKIEKGRGTLTTILVQRGTLRNGDIIIAGSSYGKVKKMTNDKGLEIVEATPSVPVEIQGLNEVPFAGDKFNVVQNEKQAKDIAEYRMRLAKEKKISIAPRSSLEDLFLKASGNSKIKELPLIIKGDVQGSVEAISGSLLKLPSDEIKLRILHSGVGPITESDVSLAHASSAIIVGFNVRAGANALTAAEKEKVDIRYYSIIYNLIDDVKAIMSGMLDPIVREQYIGSVEIRQIFNITKIGKIAGSYVTRGIIKKGAGVRLLRDNVVIHEGKLKTLKRFKDEVKEVREGYECGIAFENYEDIREGDTVEVFELVQEQRQL</sequence>
<dbReference type="PANTHER" id="PTHR43381">
    <property type="entry name" value="TRANSLATION INITIATION FACTOR IF-2-RELATED"/>
    <property type="match status" value="1"/>
</dbReference>
<evidence type="ECO:0000256" key="6">
    <source>
        <dbReference type="ARBA" id="ARBA00022741"/>
    </source>
</evidence>
<feature type="coiled-coil region" evidence="12">
    <location>
        <begin position="100"/>
        <end position="162"/>
    </location>
</feature>
<name>A0A9E6MHP9_9RICK</name>
<keyword evidence="5 9" id="KW-0396">Initiation factor</keyword>
<dbReference type="PROSITE" id="PS51722">
    <property type="entry name" value="G_TR_2"/>
    <property type="match status" value="1"/>
</dbReference>
<dbReference type="InterPro" id="IPR027417">
    <property type="entry name" value="P-loop_NTPase"/>
</dbReference>
<evidence type="ECO:0000256" key="11">
    <source>
        <dbReference type="RuleBase" id="RU000645"/>
    </source>
</evidence>
<dbReference type="NCBIfam" id="TIGR00487">
    <property type="entry name" value="IF-2"/>
    <property type="match status" value="1"/>
</dbReference>
<dbReference type="GO" id="GO:0003746">
    <property type="term" value="F:translation elongation factor activity"/>
    <property type="evidence" value="ECO:0007669"/>
    <property type="project" value="UniProtKB-KW"/>
</dbReference>
<dbReference type="InterPro" id="IPR004161">
    <property type="entry name" value="EFTu-like_2"/>
</dbReference>
<dbReference type="Proteomes" id="UP000595296">
    <property type="component" value="Chromosome"/>
</dbReference>
<keyword evidence="7 9" id="KW-0648">Protein biosynthesis</keyword>
<feature type="binding site" evidence="9">
    <location>
        <begin position="362"/>
        <end position="369"/>
    </location>
    <ligand>
        <name>GTP</name>
        <dbReference type="ChEBI" id="CHEBI:37565"/>
    </ligand>
</feature>
<feature type="binding site" evidence="9">
    <location>
        <begin position="463"/>
        <end position="466"/>
    </location>
    <ligand>
        <name>GTP</name>
        <dbReference type="ChEBI" id="CHEBI:37565"/>
    </ligand>
</feature>
<dbReference type="HAMAP" id="MF_00100_B">
    <property type="entry name" value="IF_2_B"/>
    <property type="match status" value="1"/>
</dbReference>
<dbReference type="SUPFAM" id="SSF50447">
    <property type="entry name" value="Translation proteins"/>
    <property type="match status" value="2"/>
</dbReference>
<comment type="similarity">
    <text evidence="2 9 10">Belongs to the TRAFAC class translation factor GTPase superfamily. Classic translation factor GTPase family. IF-2 subfamily.</text>
</comment>
<dbReference type="NCBIfam" id="TIGR00231">
    <property type="entry name" value="small_GTP"/>
    <property type="match status" value="1"/>
</dbReference>
<feature type="domain" description="Tr-type G" evidence="13">
    <location>
        <begin position="353"/>
        <end position="523"/>
    </location>
</feature>
<evidence type="ECO:0000259" key="13">
    <source>
        <dbReference type="PROSITE" id="PS51722"/>
    </source>
</evidence>
<evidence type="ECO:0000256" key="2">
    <source>
        <dbReference type="ARBA" id="ARBA00007733"/>
    </source>
</evidence>
<proteinExistence type="inferred from homology"/>
<dbReference type="PROSITE" id="PS01176">
    <property type="entry name" value="IF2"/>
    <property type="match status" value="1"/>
</dbReference>
<dbReference type="InterPro" id="IPR044145">
    <property type="entry name" value="IF2_II"/>
</dbReference>
<dbReference type="InterPro" id="IPR005225">
    <property type="entry name" value="Small_GTP-bd"/>
</dbReference>